<dbReference type="InterPro" id="IPR038352">
    <property type="entry name" value="Imelysin_sf"/>
</dbReference>
<keyword evidence="2" id="KW-0732">Signal</keyword>
<evidence type="ECO:0000259" key="3">
    <source>
        <dbReference type="Pfam" id="PF09375"/>
    </source>
</evidence>
<sequence length="425" mass="48142">MHHLTLMQIQLSLGLYLQRMGIAMLAAMLLAGCSDDTPEPQSVKAAKETAPSAFELLNPELSASAKEIALDYVEQIGTDLNQVAIEIEKFQSSIVTLINQTSSENLSRSRQAWRETHSAYELTTLHRYFTTQLLEEQNSLALMQLQYRINHWPIIPGYIDYVDGYPDSGIVYDINVNLDTDSLREQHGSFDVSEVTLGFHVIEFLLWGFGTDSDTRPAADYRAREELTPEEIESGYTLEQLSNNRRRLFLSVVTDTLVDDFRALQSLWFAEAPGIRRRIESTSGTELIVILADSMSEMLTEELLLRSLYPMLNGDFVESIQSPYSRTTQNAVSSQLSGLERLLLELQTENGTTLGLVFSTISDEFSEFFYQNFDSSKSCLVLLYSNMESDSAVPTNERETEIVECINLLTNMIDYNDRLKFDLTN</sequence>
<gene>
    <name evidence="4" type="ORF">COB20_08545</name>
</gene>
<evidence type="ECO:0000313" key="4">
    <source>
        <dbReference type="EMBL" id="PCI77249.1"/>
    </source>
</evidence>
<dbReference type="Proteomes" id="UP000218767">
    <property type="component" value="Unassembled WGS sequence"/>
</dbReference>
<reference evidence="5" key="1">
    <citation type="submission" date="2017-08" db="EMBL/GenBank/DDBJ databases">
        <title>A dynamic microbial community with high functional redundancy inhabits the cold, oxic subseafloor aquifer.</title>
        <authorList>
            <person name="Tully B.J."/>
            <person name="Wheat C.G."/>
            <person name="Glazer B.T."/>
            <person name="Huber J.A."/>
        </authorList>
    </citation>
    <scope>NUCLEOTIDE SEQUENCE [LARGE SCALE GENOMIC DNA]</scope>
</reference>
<dbReference type="Gene3D" id="1.20.1420.20">
    <property type="entry name" value="M75 peptidase, HXXE motif"/>
    <property type="match status" value="1"/>
</dbReference>
<evidence type="ECO:0000256" key="1">
    <source>
        <dbReference type="ARBA" id="ARBA00004196"/>
    </source>
</evidence>
<feature type="domain" description="Imelysin-like" evidence="3">
    <location>
        <begin position="80"/>
        <end position="345"/>
    </location>
</feature>
<dbReference type="GO" id="GO:0030313">
    <property type="term" value="C:cell envelope"/>
    <property type="evidence" value="ECO:0007669"/>
    <property type="project" value="UniProtKB-SubCell"/>
</dbReference>
<evidence type="ECO:0000313" key="5">
    <source>
        <dbReference type="Proteomes" id="UP000218767"/>
    </source>
</evidence>
<organism evidence="4 5">
    <name type="scientific">SAR86 cluster bacterium</name>
    <dbReference type="NCBI Taxonomy" id="2030880"/>
    <lineage>
        <taxon>Bacteria</taxon>
        <taxon>Pseudomonadati</taxon>
        <taxon>Pseudomonadota</taxon>
        <taxon>Gammaproteobacteria</taxon>
        <taxon>SAR86 cluster</taxon>
    </lineage>
</organism>
<comment type="subcellular location">
    <subcellularLocation>
        <location evidence="1">Cell envelope</location>
    </subcellularLocation>
</comment>
<protein>
    <recommendedName>
        <fullName evidence="3">Imelysin-like domain-containing protein</fullName>
    </recommendedName>
</protein>
<evidence type="ECO:0000256" key="2">
    <source>
        <dbReference type="ARBA" id="ARBA00022729"/>
    </source>
</evidence>
<proteinExistence type="predicted"/>
<dbReference type="Pfam" id="PF09375">
    <property type="entry name" value="Peptidase_M75"/>
    <property type="match status" value="1"/>
</dbReference>
<accession>A0A2A4X545</accession>
<dbReference type="AlphaFoldDB" id="A0A2A4X545"/>
<comment type="caution">
    <text evidence="4">The sequence shown here is derived from an EMBL/GenBank/DDBJ whole genome shotgun (WGS) entry which is preliminary data.</text>
</comment>
<name>A0A2A4X545_9GAMM</name>
<dbReference type="EMBL" id="NVUL01000047">
    <property type="protein sequence ID" value="PCI77249.1"/>
    <property type="molecule type" value="Genomic_DNA"/>
</dbReference>
<dbReference type="InterPro" id="IPR018976">
    <property type="entry name" value="Imelysin-like"/>
</dbReference>